<dbReference type="InParanoid" id="W4KIH1"/>
<accession>W4KIH1</accession>
<sequence>MRKASPKAQFQGVANKTNGNTASTDSIEAHHSGARNLLSKFNHDHHDLPTAHLYLNSIHTHHGNHIGHAPHVCSVIGPFLPHSIHRHAPHPSTPLPAPSAGLCIVLDTAAVPDDSALNPLIPMPISAPTLFTLSTPTTCPISTSMSVSVPVVSIPALEIVTAPQDMRPRIPPANANALHRRQGADTLTTTQTHTAAALVPSQGNFARNFAVASPECEFVDLHTSFAFPLHLMGFVSGATSQ</sequence>
<dbReference type="AlphaFoldDB" id="W4KIH1"/>
<feature type="compositionally biased region" description="Polar residues" evidence="1">
    <location>
        <begin position="12"/>
        <end position="26"/>
    </location>
</feature>
<reference evidence="2 3" key="1">
    <citation type="journal article" date="2012" name="New Phytol.">
        <title>Insight into trade-off between wood decay and parasitism from the genome of a fungal forest pathogen.</title>
        <authorList>
            <person name="Olson A."/>
            <person name="Aerts A."/>
            <person name="Asiegbu F."/>
            <person name="Belbahri L."/>
            <person name="Bouzid O."/>
            <person name="Broberg A."/>
            <person name="Canback B."/>
            <person name="Coutinho P.M."/>
            <person name="Cullen D."/>
            <person name="Dalman K."/>
            <person name="Deflorio G."/>
            <person name="van Diepen L.T."/>
            <person name="Dunand C."/>
            <person name="Duplessis S."/>
            <person name="Durling M."/>
            <person name="Gonthier P."/>
            <person name="Grimwood J."/>
            <person name="Fossdal C.G."/>
            <person name="Hansson D."/>
            <person name="Henrissat B."/>
            <person name="Hietala A."/>
            <person name="Himmelstrand K."/>
            <person name="Hoffmeister D."/>
            <person name="Hogberg N."/>
            <person name="James T.Y."/>
            <person name="Karlsson M."/>
            <person name="Kohler A."/>
            <person name="Kues U."/>
            <person name="Lee Y.H."/>
            <person name="Lin Y.C."/>
            <person name="Lind M."/>
            <person name="Lindquist E."/>
            <person name="Lombard V."/>
            <person name="Lucas S."/>
            <person name="Lunden K."/>
            <person name="Morin E."/>
            <person name="Murat C."/>
            <person name="Park J."/>
            <person name="Raffaello T."/>
            <person name="Rouze P."/>
            <person name="Salamov A."/>
            <person name="Schmutz J."/>
            <person name="Solheim H."/>
            <person name="Stahlberg J."/>
            <person name="Velez H."/>
            <person name="de Vries R.P."/>
            <person name="Wiebenga A."/>
            <person name="Woodward S."/>
            <person name="Yakovlev I."/>
            <person name="Garbelotto M."/>
            <person name="Martin F."/>
            <person name="Grigoriev I.V."/>
            <person name="Stenlid J."/>
        </authorList>
    </citation>
    <scope>NUCLEOTIDE SEQUENCE [LARGE SCALE GENOMIC DNA]</scope>
    <source>
        <strain evidence="2 3">TC 32-1</strain>
    </source>
</reference>
<name>W4KIH1_HETIT</name>
<dbReference type="KEGG" id="hir:HETIRDRAFT_109291"/>
<dbReference type="RefSeq" id="XP_009544469.1">
    <property type="nucleotide sequence ID" value="XM_009546174.1"/>
</dbReference>
<proteinExistence type="predicted"/>
<protein>
    <submittedName>
        <fullName evidence="2">Uncharacterized protein</fullName>
    </submittedName>
</protein>
<gene>
    <name evidence="2" type="ORF">HETIRDRAFT_109291</name>
</gene>
<keyword evidence="3" id="KW-1185">Reference proteome</keyword>
<evidence type="ECO:0000313" key="2">
    <source>
        <dbReference type="EMBL" id="ETW84841.1"/>
    </source>
</evidence>
<feature type="region of interest" description="Disordered" evidence="1">
    <location>
        <begin position="1"/>
        <end position="27"/>
    </location>
</feature>
<dbReference type="Proteomes" id="UP000030671">
    <property type="component" value="Unassembled WGS sequence"/>
</dbReference>
<evidence type="ECO:0000256" key="1">
    <source>
        <dbReference type="SAM" id="MobiDB-lite"/>
    </source>
</evidence>
<dbReference type="EMBL" id="KI925456">
    <property type="protein sequence ID" value="ETW84841.1"/>
    <property type="molecule type" value="Genomic_DNA"/>
</dbReference>
<evidence type="ECO:0000313" key="3">
    <source>
        <dbReference type="Proteomes" id="UP000030671"/>
    </source>
</evidence>
<dbReference type="HOGENOM" id="CLU_1151909_0_0_1"/>
<dbReference type="GeneID" id="20666427"/>
<organism evidence="2 3">
    <name type="scientific">Heterobasidion irregulare (strain TC 32-1)</name>
    <dbReference type="NCBI Taxonomy" id="747525"/>
    <lineage>
        <taxon>Eukaryota</taxon>
        <taxon>Fungi</taxon>
        <taxon>Dikarya</taxon>
        <taxon>Basidiomycota</taxon>
        <taxon>Agaricomycotina</taxon>
        <taxon>Agaricomycetes</taxon>
        <taxon>Russulales</taxon>
        <taxon>Bondarzewiaceae</taxon>
        <taxon>Heterobasidion</taxon>
        <taxon>Heterobasidion annosum species complex</taxon>
    </lineage>
</organism>